<dbReference type="Pfam" id="PF04110">
    <property type="entry name" value="APG12"/>
    <property type="match status" value="1"/>
</dbReference>
<dbReference type="AlphaFoldDB" id="A0A6A6UE60"/>
<dbReference type="Gene3D" id="3.10.20.90">
    <property type="entry name" value="Phosphatidylinositol 3-kinase Catalytic Subunit, Chain A, domain 1"/>
    <property type="match status" value="1"/>
</dbReference>
<dbReference type="GO" id="GO:0034045">
    <property type="term" value="C:phagophore assembly site membrane"/>
    <property type="evidence" value="ECO:0007669"/>
    <property type="project" value="UniProtKB-SubCell"/>
</dbReference>
<keyword evidence="3 6" id="KW-1017">Isopeptide bond</keyword>
<dbReference type="PANTHER" id="PTHR13385:SF0">
    <property type="entry name" value="UBIQUITIN-LIKE PROTEIN ATG12"/>
    <property type="match status" value="1"/>
</dbReference>
<evidence type="ECO:0000256" key="4">
    <source>
        <dbReference type="ARBA" id="ARBA00022786"/>
    </source>
</evidence>
<dbReference type="CDD" id="cd01612">
    <property type="entry name" value="Ubl_ATG12"/>
    <property type="match status" value="1"/>
</dbReference>
<keyword evidence="9" id="KW-1185">Reference proteome</keyword>
<dbReference type="GO" id="GO:0034274">
    <property type="term" value="C:Atg12-Atg5-Atg16 complex"/>
    <property type="evidence" value="ECO:0007669"/>
    <property type="project" value="TreeGrafter"/>
</dbReference>
<organism evidence="8 9">
    <name type="scientific">Microthyrium microscopicum</name>
    <dbReference type="NCBI Taxonomy" id="703497"/>
    <lineage>
        <taxon>Eukaryota</taxon>
        <taxon>Fungi</taxon>
        <taxon>Dikarya</taxon>
        <taxon>Ascomycota</taxon>
        <taxon>Pezizomycotina</taxon>
        <taxon>Dothideomycetes</taxon>
        <taxon>Dothideomycetes incertae sedis</taxon>
        <taxon>Microthyriales</taxon>
        <taxon>Microthyriaceae</taxon>
        <taxon>Microthyrium</taxon>
    </lineage>
</organism>
<dbReference type="PANTHER" id="PTHR13385">
    <property type="entry name" value="AUTOPHAGY PROTEIN 12"/>
    <property type="match status" value="1"/>
</dbReference>
<dbReference type="OrthoDB" id="10003551at2759"/>
<dbReference type="SUPFAM" id="SSF54236">
    <property type="entry name" value="Ubiquitin-like"/>
    <property type="match status" value="1"/>
</dbReference>
<protein>
    <recommendedName>
        <fullName evidence="2 6">Ubiquitin-like protein ATG12</fullName>
    </recommendedName>
</protein>
<gene>
    <name evidence="8" type="ORF">BT63DRAFT_229411</name>
</gene>
<dbReference type="EMBL" id="MU004234">
    <property type="protein sequence ID" value="KAF2670100.1"/>
    <property type="molecule type" value="Genomic_DNA"/>
</dbReference>
<evidence type="ECO:0000256" key="3">
    <source>
        <dbReference type="ARBA" id="ARBA00022499"/>
    </source>
</evidence>
<dbReference type="GO" id="GO:0000045">
    <property type="term" value="P:autophagosome assembly"/>
    <property type="evidence" value="ECO:0007669"/>
    <property type="project" value="InterPro"/>
</dbReference>
<proteinExistence type="inferred from homology"/>
<comment type="function">
    <text evidence="6">Ubiquitin-like protein involved in cytoplasm to vacuole transport (Cvt), autophagy vesicles formation, mitophagy, and nucleophagy.</text>
</comment>
<comment type="subunit">
    <text evidence="6">Forms a conjugate with ATG5.</text>
</comment>
<evidence type="ECO:0000256" key="6">
    <source>
        <dbReference type="RuleBase" id="RU361201"/>
    </source>
</evidence>
<keyword evidence="6" id="KW-0653">Protein transport</keyword>
<feature type="region of interest" description="Disordered" evidence="7">
    <location>
        <begin position="1"/>
        <end position="77"/>
    </location>
</feature>
<comment type="subcellular location">
    <subcellularLocation>
        <location evidence="6">Preautophagosomal structure membrane</location>
        <topology evidence="6">Peripheral membrane protein</topology>
    </subcellularLocation>
</comment>
<evidence type="ECO:0000256" key="7">
    <source>
        <dbReference type="SAM" id="MobiDB-lite"/>
    </source>
</evidence>
<dbReference type="Proteomes" id="UP000799302">
    <property type="component" value="Unassembled WGS sequence"/>
</dbReference>
<keyword evidence="6" id="KW-0813">Transport</keyword>
<dbReference type="GO" id="GO:0019776">
    <property type="term" value="F:Atg8-family ligase activity"/>
    <property type="evidence" value="ECO:0007669"/>
    <property type="project" value="TreeGrafter"/>
</dbReference>
<evidence type="ECO:0000256" key="5">
    <source>
        <dbReference type="ARBA" id="ARBA00023006"/>
    </source>
</evidence>
<evidence type="ECO:0000313" key="8">
    <source>
        <dbReference type="EMBL" id="KAF2670100.1"/>
    </source>
</evidence>
<dbReference type="GO" id="GO:0000422">
    <property type="term" value="P:autophagy of mitochondrion"/>
    <property type="evidence" value="ECO:0007669"/>
    <property type="project" value="TreeGrafter"/>
</dbReference>
<dbReference type="GO" id="GO:0061723">
    <property type="term" value="P:glycophagy"/>
    <property type="evidence" value="ECO:0007669"/>
    <property type="project" value="TreeGrafter"/>
</dbReference>
<accession>A0A6A6UE60</accession>
<evidence type="ECO:0000313" key="9">
    <source>
        <dbReference type="Proteomes" id="UP000799302"/>
    </source>
</evidence>
<keyword evidence="5 6" id="KW-0072">Autophagy</keyword>
<reference evidence="8" key="1">
    <citation type="journal article" date="2020" name="Stud. Mycol.">
        <title>101 Dothideomycetes genomes: a test case for predicting lifestyles and emergence of pathogens.</title>
        <authorList>
            <person name="Haridas S."/>
            <person name="Albert R."/>
            <person name="Binder M."/>
            <person name="Bloem J."/>
            <person name="Labutti K."/>
            <person name="Salamov A."/>
            <person name="Andreopoulos B."/>
            <person name="Baker S."/>
            <person name="Barry K."/>
            <person name="Bills G."/>
            <person name="Bluhm B."/>
            <person name="Cannon C."/>
            <person name="Castanera R."/>
            <person name="Culley D."/>
            <person name="Daum C."/>
            <person name="Ezra D."/>
            <person name="Gonzalez J."/>
            <person name="Henrissat B."/>
            <person name="Kuo A."/>
            <person name="Liang C."/>
            <person name="Lipzen A."/>
            <person name="Lutzoni F."/>
            <person name="Magnuson J."/>
            <person name="Mondo S."/>
            <person name="Nolan M."/>
            <person name="Ohm R."/>
            <person name="Pangilinan J."/>
            <person name="Park H.-J."/>
            <person name="Ramirez L."/>
            <person name="Alfaro M."/>
            <person name="Sun H."/>
            <person name="Tritt A."/>
            <person name="Yoshinaga Y."/>
            <person name="Zwiers L.-H."/>
            <person name="Turgeon B."/>
            <person name="Goodwin S."/>
            <person name="Spatafora J."/>
            <person name="Crous P."/>
            <person name="Grigoriev I."/>
        </authorList>
    </citation>
    <scope>NUCLEOTIDE SEQUENCE</scope>
    <source>
        <strain evidence="8">CBS 115976</strain>
    </source>
</reference>
<keyword evidence="6" id="KW-0472">Membrane</keyword>
<keyword evidence="4 6" id="KW-0833">Ubl conjugation pathway</keyword>
<evidence type="ECO:0000256" key="2">
    <source>
        <dbReference type="ARBA" id="ARBA00015875"/>
    </source>
</evidence>
<dbReference type="GO" id="GO:0034727">
    <property type="term" value="P:piecemeal microautophagy of the nucleus"/>
    <property type="evidence" value="ECO:0007669"/>
    <property type="project" value="TreeGrafter"/>
</dbReference>
<evidence type="ECO:0000256" key="1">
    <source>
        <dbReference type="ARBA" id="ARBA00007778"/>
    </source>
</evidence>
<comment type="similarity">
    <text evidence="1 6">Belongs to the ATG12 family.</text>
</comment>
<dbReference type="GO" id="GO:0000421">
    <property type="term" value="C:autophagosome membrane"/>
    <property type="evidence" value="ECO:0007669"/>
    <property type="project" value="TreeGrafter"/>
</dbReference>
<sequence length="199" mass="21212">MSAPQRPSKEASDTTSPRQPSPSPQVPYHPPPLPGSPRHPQNRGAMSSPMARQQSPASPGPSGAIVTPAPIPDQTAETDMPMTMSASVILTTLPGDARKALETATGARDTAPPKITVHFNPLRDAPSLKQTRYKITATRPFSAVISFLRGKLRLKDADSLWCYIGNFSPSPDEGVDGLFNCFKTGDELSVGYSITPTFG</sequence>
<dbReference type="InterPro" id="IPR029071">
    <property type="entry name" value="Ubiquitin-like_domsf"/>
</dbReference>
<name>A0A6A6UE60_9PEZI</name>
<dbReference type="GO" id="GO:0097352">
    <property type="term" value="P:autophagosome maturation"/>
    <property type="evidence" value="ECO:0007669"/>
    <property type="project" value="TreeGrafter"/>
</dbReference>
<dbReference type="InterPro" id="IPR007242">
    <property type="entry name" value="Atg12"/>
</dbReference>
<dbReference type="GO" id="GO:0015031">
    <property type="term" value="P:protein transport"/>
    <property type="evidence" value="ECO:0007669"/>
    <property type="project" value="UniProtKB-KW"/>
</dbReference>
<feature type="compositionally biased region" description="Pro residues" evidence="7">
    <location>
        <begin position="19"/>
        <end position="37"/>
    </location>
</feature>